<dbReference type="Proteomes" id="UP000215335">
    <property type="component" value="Unassembled WGS sequence"/>
</dbReference>
<sequence>MKRCKPTQTSFSDSSLITAAKMKMSFSLSSLQPSSGSLERAEHARIRADRPYNSLTKKRSNISIETLRRGSNI</sequence>
<comment type="caution">
    <text evidence="1">The sequence shown here is derived from an EMBL/GenBank/DDBJ whole genome shotgun (WGS) entry which is preliminary data.</text>
</comment>
<protein>
    <submittedName>
        <fullName evidence="1">Uncharacterized protein</fullName>
    </submittedName>
</protein>
<evidence type="ECO:0000313" key="2">
    <source>
        <dbReference type="Proteomes" id="UP000215335"/>
    </source>
</evidence>
<name>A0A232EZ35_9HYME</name>
<organism evidence="1 2">
    <name type="scientific">Trichomalopsis sarcophagae</name>
    <dbReference type="NCBI Taxonomy" id="543379"/>
    <lineage>
        <taxon>Eukaryota</taxon>
        <taxon>Metazoa</taxon>
        <taxon>Ecdysozoa</taxon>
        <taxon>Arthropoda</taxon>
        <taxon>Hexapoda</taxon>
        <taxon>Insecta</taxon>
        <taxon>Pterygota</taxon>
        <taxon>Neoptera</taxon>
        <taxon>Endopterygota</taxon>
        <taxon>Hymenoptera</taxon>
        <taxon>Apocrita</taxon>
        <taxon>Proctotrupomorpha</taxon>
        <taxon>Chalcidoidea</taxon>
        <taxon>Pteromalidae</taxon>
        <taxon>Pteromalinae</taxon>
        <taxon>Trichomalopsis</taxon>
    </lineage>
</organism>
<accession>A0A232EZ35</accession>
<gene>
    <name evidence="1" type="ORF">TSAR_002829</name>
</gene>
<dbReference type="EMBL" id="NNAY01001547">
    <property type="protein sequence ID" value="OXU23631.1"/>
    <property type="molecule type" value="Genomic_DNA"/>
</dbReference>
<proteinExistence type="predicted"/>
<evidence type="ECO:0000313" key="1">
    <source>
        <dbReference type="EMBL" id="OXU23631.1"/>
    </source>
</evidence>
<reference evidence="1 2" key="1">
    <citation type="journal article" date="2017" name="Curr. Biol.">
        <title>The Evolution of Venom by Co-option of Single-Copy Genes.</title>
        <authorList>
            <person name="Martinson E.O."/>
            <person name="Mrinalini"/>
            <person name="Kelkar Y.D."/>
            <person name="Chang C.H."/>
            <person name="Werren J.H."/>
        </authorList>
    </citation>
    <scope>NUCLEOTIDE SEQUENCE [LARGE SCALE GENOMIC DNA]</scope>
    <source>
        <strain evidence="1 2">Alberta</strain>
        <tissue evidence="1">Whole body</tissue>
    </source>
</reference>
<keyword evidence="2" id="KW-1185">Reference proteome</keyword>
<dbReference type="AlphaFoldDB" id="A0A232EZ35"/>